<name>A0AAU7ZLA2_9BACT</name>
<reference evidence="4" key="1">
    <citation type="submission" date="2023-08" db="EMBL/GenBank/DDBJ databases">
        <authorList>
            <person name="Messyasz A."/>
            <person name="Mannisto M.K."/>
            <person name="Kerkhof L.J."/>
            <person name="Haggblom M."/>
        </authorList>
    </citation>
    <scope>NUCLEOTIDE SEQUENCE</scope>
    <source>
        <strain evidence="4">X5P6</strain>
    </source>
</reference>
<dbReference type="KEGG" id="tpsc:RBB77_14065"/>
<sequence length="890" mass="97284">MTSATTRRRFLGLLGLTFASSKLPASHGSAFAKAAFNEGLAEGTESLLWFQQPAAQWADALPLGNGRLGAMVFGGSETDAQDVGQERIALNEDTLWSGNPRDWNNSEAKAHLPVVRKLVLEEADYQAADQECRKMQGPYNQAFEPVGDLLIKLDHQEAVTGYRRELDLDRGIATVRYALPTSLPSANGVAEIYTREVFVSAPAQVIVVHLACSRKGGLNCTVSFVSQLQSKIEAIDGQTLHLTGKAPSESVPFYLKSDNPIQYSKEEGKGMRFAAVLNAQLLGSPTGTRTIDGRIERTADGSLRIESATAALLLVGISTGYRGYNVAPDMPLAEIIAAAEKPVARAKGESYEKLYAAHLMDHQALYRRVAIDLGKEPGDVSTPTDKRVVDFDGQPDPALLALYFNFGRYMLIASSRPGTQPANLQGIWSNELRPPWSANWTSNINVQMNYWPVETCNLSECHLPLAEMITDLSHNGHTTAQVNYGADGWVSHHNIDLWRQSGPVGMGMQFADPTWANFAMSGPWLCAHLWEHYLFCGEEAFLRTVYPVMRGSAEFCMSWMIEDGNDKLTTCPSFSTENSFFAPNGKPANVSAGCTMDLALIRELFGNVQQAAVILKLDQDFSAKLAEAVKRLPPYKIGRWGQLQEWSIDFGENQPGQRHMSHLYPVYPGAEITPRSNPRLAAAARKSVERRLANGGAYTGWSRAWVIGLWARLGDGDMAWESLRMLIQHSTGPNLFDTHPSWDSMKTAVANSSGVNRADVGQAPKPHSIFQIDGNFGTTAAIAEMLMHSHDGEIALLPALPSAWKDGSVRGLRARGGLEVSLQWKGARLIAAEVLALRTGTHQFRVQKGLRVAHAATSGVATKLSVGIEPETVTLSVRKGKRYQLNIATI</sequence>
<dbReference type="RefSeq" id="WP_353062420.1">
    <property type="nucleotide sequence ID" value="NZ_CP132942.1"/>
</dbReference>
<dbReference type="Pfam" id="PF22124">
    <property type="entry name" value="Glyco_hydro_95_cat"/>
    <property type="match status" value="1"/>
</dbReference>
<dbReference type="InterPro" id="IPR012341">
    <property type="entry name" value="6hp_glycosidase-like_sf"/>
</dbReference>
<reference evidence="4" key="2">
    <citation type="journal article" date="2024" name="Environ. Microbiol.">
        <title>Genome analysis and description of Tunturibacter gen. nov. expands the diversity of Terriglobia in tundra soils.</title>
        <authorList>
            <person name="Messyasz A."/>
            <person name="Mannisto M.K."/>
            <person name="Kerkhof L.J."/>
            <person name="Haggblom M.M."/>
        </authorList>
    </citation>
    <scope>NUCLEOTIDE SEQUENCE</scope>
    <source>
        <strain evidence="4">X5P6</strain>
    </source>
</reference>
<dbReference type="AlphaFoldDB" id="A0AAU7ZLA2"/>
<accession>A0AAU7ZLA2</accession>
<proteinExistence type="predicted"/>
<dbReference type="EMBL" id="CP132942">
    <property type="protein sequence ID" value="XCB31575.1"/>
    <property type="molecule type" value="Genomic_DNA"/>
</dbReference>
<feature type="domain" description="Glycosyl hydrolase family 95 catalytic" evidence="3">
    <location>
        <begin position="350"/>
        <end position="786"/>
    </location>
</feature>
<dbReference type="InterPro" id="IPR006311">
    <property type="entry name" value="TAT_signal"/>
</dbReference>
<dbReference type="PANTHER" id="PTHR31084">
    <property type="entry name" value="ALPHA-L-FUCOSIDASE 2"/>
    <property type="match status" value="1"/>
</dbReference>
<organism evidence="4">
    <name type="scientific">Tunturiibacter psychrotolerans</name>
    <dbReference type="NCBI Taxonomy" id="3069686"/>
    <lineage>
        <taxon>Bacteria</taxon>
        <taxon>Pseudomonadati</taxon>
        <taxon>Acidobacteriota</taxon>
        <taxon>Terriglobia</taxon>
        <taxon>Terriglobales</taxon>
        <taxon>Acidobacteriaceae</taxon>
        <taxon>Tunturiibacter</taxon>
    </lineage>
</organism>
<evidence type="ECO:0000259" key="3">
    <source>
        <dbReference type="Pfam" id="PF22124"/>
    </source>
</evidence>
<protein>
    <submittedName>
        <fullName evidence="4">Glycoside hydrolase family 95 protein</fullName>
    </submittedName>
</protein>
<dbReference type="Gene3D" id="1.50.10.10">
    <property type="match status" value="1"/>
</dbReference>
<dbReference type="InterPro" id="IPR049053">
    <property type="entry name" value="AFCA-like_C"/>
</dbReference>
<evidence type="ECO:0000259" key="2">
    <source>
        <dbReference type="Pfam" id="PF21307"/>
    </source>
</evidence>
<dbReference type="Gene3D" id="2.60.40.1180">
    <property type="entry name" value="Golgi alpha-mannosidase II"/>
    <property type="match status" value="1"/>
</dbReference>
<dbReference type="InterPro" id="IPR016518">
    <property type="entry name" value="Alpha-L-fucosidase"/>
</dbReference>
<dbReference type="PIRSF" id="PIRSF007663">
    <property type="entry name" value="UCP007663"/>
    <property type="match status" value="1"/>
</dbReference>
<dbReference type="InterPro" id="IPR008928">
    <property type="entry name" value="6-hairpin_glycosidase_sf"/>
</dbReference>
<feature type="domain" description="Alpha fucosidase A-like C-terminal" evidence="2">
    <location>
        <begin position="789"/>
        <end position="885"/>
    </location>
</feature>
<evidence type="ECO:0000313" key="4">
    <source>
        <dbReference type="EMBL" id="XCB31575.1"/>
    </source>
</evidence>
<dbReference type="PANTHER" id="PTHR31084:SF0">
    <property type="entry name" value="ALPHA-L-FUCOSIDASE 2"/>
    <property type="match status" value="1"/>
</dbReference>
<evidence type="ECO:0000259" key="1">
    <source>
        <dbReference type="Pfam" id="PF14498"/>
    </source>
</evidence>
<dbReference type="InterPro" id="IPR013780">
    <property type="entry name" value="Glyco_hydro_b"/>
</dbReference>
<dbReference type="GO" id="GO:0004560">
    <property type="term" value="F:alpha-L-fucosidase activity"/>
    <property type="evidence" value="ECO:0007669"/>
    <property type="project" value="InterPro"/>
</dbReference>
<dbReference type="InterPro" id="IPR027414">
    <property type="entry name" value="GH95_N_dom"/>
</dbReference>
<dbReference type="SUPFAM" id="SSF48208">
    <property type="entry name" value="Six-hairpin glycosidases"/>
    <property type="match status" value="1"/>
</dbReference>
<gene>
    <name evidence="4" type="ORF">RBB77_14065</name>
</gene>
<keyword evidence="4" id="KW-0378">Hydrolase</keyword>
<feature type="domain" description="Glycosyl hydrolase family 95 N-terminal" evidence="1">
    <location>
        <begin position="48"/>
        <end position="323"/>
    </location>
</feature>
<dbReference type="Pfam" id="PF14498">
    <property type="entry name" value="Glyco_hyd_65N_2"/>
    <property type="match status" value="1"/>
</dbReference>
<dbReference type="InterPro" id="IPR054363">
    <property type="entry name" value="GH95_cat"/>
</dbReference>
<dbReference type="GO" id="GO:0005975">
    <property type="term" value="P:carbohydrate metabolic process"/>
    <property type="evidence" value="ECO:0007669"/>
    <property type="project" value="InterPro"/>
</dbReference>
<dbReference type="Pfam" id="PF21307">
    <property type="entry name" value="Glyco_hydro_95_C"/>
    <property type="match status" value="1"/>
</dbReference>
<dbReference type="PROSITE" id="PS51318">
    <property type="entry name" value="TAT"/>
    <property type="match status" value="1"/>
</dbReference>
<dbReference type="Gene3D" id="2.70.98.50">
    <property type="entry name" value="putative glycoside hydrolase family protein from bacillus halodurans"/>
    <property type="match status" value="1"/>
</dbReference>